<proteinExistence type="predicted"/>
<keyword evidence="2" id="KW-0472">Membrane</keyword>
<name>A0A0L7RH78_9HYME</name>
<sequence length="164" mass="18005">MKPGCLALTDTTQLRVMATVTTTIKQPEYQPGASINISKILPNFGEHHVEILETTPPENGNDWLHSHAGISLQKIEQQLKNIQTGRAHSHPLSTEGIVGLILILSGVAYIATKKARKMYLREENAPRQEDHLPNNEPDVQTTGQPPDGIRQAQPPLGLIALRST</sequence>
<evidence type="ECO:0000256" key="2">
    <source>
        <dbReference type="SAM" id="Phobius"/>
    </source>
</evidence>
<evidence type="ECO:0000313" key="4">
    <source>
        <dbReference type="Proteomes" id="UP000053825"/>
    </source>
</evidence>
<reference evidence="3 4" key="1">
    <citation type="submission" date="2015-07" db="EMBL/GenBank/DDBJ databases">
        <title>The genome of Habropoda laboriosa.</title>
        <authorList>
            <person name="Pan H."/>
            <person name="Kapheim K."/>
        </authorList>
    </citation>
    <scope>NUCLEOTIDE SEQUENCE [LARGE SCALE GENOMIC DNA]</scope>
    <source>
        <strain evidence="3">0110345459</strain>
    </source>
</reference>
<dbReference type="EMBL" id="KQ414593">
    <property type="protein sequence ID" value="KOC70164.1"/>
    <property type="molecule type" value="Genomic_DNA"/>
</dbReference>
<keyword evidence="4" id="KW-1185">Reference proteome</keyword>
<organism evidence="3 4">
    <name type="scientific">Habropoda laboriosa</name>
    <dbReference type="NCBI Taxonomy" id="597456"/>
    <lineage>
        <taxon>Eukaryota</taxon>
        <taxon>Metazoa</taxon>
        <taxon>Ecdysozoa</taxon>
        <taxon>Arthropoda</taxon>
        <taxon>Hexapoda</taxon>
        <taxon>Insecta</taxon>
        <taxon>Pterygota</taxon>
        <taxon>Neoptera</taxon>
        <taxon>Endopterygota</taxon>
        <taxon>Hymenoptera</taxon>
        <taxon>Apocrita</taxon>
        <taxon>Aculeata</taxon>
        <taxon>Apoidea</taxon>
        <taxon>Anthophila</taxon>
        <taxon>Apidae</taxon>
        <taxon>Habropoda</taxon>
    </lineage>
</organism>
<feature type="transmembrane region" description="Helical" evidence="2">
    <location>
        <begin position="96"/>
        <end position="112"/>
    </location>
</feature>
<keyword evidence="2" id="KW-0812">Transmembrane</keyword>
<gene>
    <name evidence="3" type="ORF">WH47_08641</name>
</gene>
<protein>
    <submittedName>
        <fullName evidence="3">Uncharacterized protein</fullName>
    </submittedName>
</protein>
<evidence type="ECO:0000256" key="1">
    <source>
        <dbReference type="SAM" id="MobiDB-lite"/>
    </source>
</evidence>
<feature type="region of interest" description="Disordered" evidence="1">
    <location>
        <begin position="124"/>
        <end position="164"/>
    </location>
</feature>
<evidence type="ECO:0000313" key="3">
    <source>
        <dbReference type="EMBL" id="KOC70164.1"/>
    </source>
</evidence>
<accession>A0A0L7RH78</accession>
<keyword evidence="2" id="KW-1133">Transmembrane helix</keyword>
<dbReference type="Proteomes" id="UP000053825">
    <property type="component" value="Unassembled WGS sequence"/>
</dbReference>
<feature type="compositionally biased region" description="Basic and acidic residues" evidence="1">
    <location>
        <begin position="124"/>
        <end position="133"/>
    </location>
</feature>
<dbReference type="AlphaFoldDB" id="A0A0L7RH78"/>